<name>A0ACB9N3M5_9MYRT</name>
<reference evidence="2" key="1">
    <citation type="journal article" date="2023" name="Front. Plant Sci.">
        <title>Chromosomal-level genome assembly of Melastoma candidum provides insights into trichome evolution.</title>
        <authorList>
            <person name="Zhong Y."/>
            <person name="Wu W."/>
            <person name="Sun C."/>
            <person name="Zou P."/>
            <person name="Liu Y."/>
            <person name="Dai S."/>
            <person name="Zhou R."/>
        </authorList>
    </citation>
    <scope>NUCLEOTIDE SEQUENCE [LARGE SCALE GENOMIC DNA]</scope>
</reference>
<comment type="caution">
    <text evidence="1">The sequence shown here is derived from an EMBL/GenBank/DDBJ whole genome shotgun (WGS) entry which is preliminary data.</text>
</comment>
<dbReference type="EMBL" id="CM042887">
    <property type="protein sequence ID" value="KAI4330876.1"/>
    <property type="molecule type" value="Genomic_DNA"/>
</dbReference>
<organism evidence="1 2">
    <name type="scientific">Melastoma candidum</name>
    <dbReference type="NCBI Taxonomy" id="119954"/>
    <lineage>
        <taxon>Eukaryota</taxon>
        <taxon>Viridiplantae</taxon>
        <taxon>Streptophyta</taxon>
        <taxon>Embryophyta</taxon>
        <taxon>Tracheophyta</taxon>
        <taxon>Spermatophyta</taxon>
        <taxon>Magnoliopsida</taxon>
        <taxon>eudicotyledons</taxon>
        <taxon>Gunneridae</taxon>
        <taxon>Pentapetalae</taxon>
        <taxon>rosids</taxon>
        <taxon>malvids</taxon>
        <taxon>Myrtales</taxon>
        <taxon>Melastomataceae</taxon>
        <taxon>Melastomatoideae</taxon>
        <taxon>Melastomateae</taxon>
        <taxon>Melastoma</taxon>
    </lineage>
</organism>
<accession>A0ACB9N3M5</accession>
<sequence length="96" mass="11009">MPAARDDVSEEKVVVNLPLGPPVDDLKASVVVERKTKSLIPFTVFRFRLWCSFTYKNVCSSEELDVTEPAEEKRPRGPVDRGKYVVGFLFRLHFHD</sequence>
<protein>
    <submittedName>
        <fullName evidence="1">Uncharacterized protein</fullName>
    </submittedName>
</protein>
<evidence type="ECO:0000313" key="1">
    <source>
        <dbReference type="EMBL" id="KAI4330876.1"/>
    </source>
</evidence>
<dbReference type="Proteomes" id="UP001057402">
    <property type="component" value="Chromosome 8"/>
</dbReference>
<proteinExistence type="predicted"/>
<keyword evidence="2" id="KW-1185">Reference proteome</keyword>
<evidence type="ECO:0000313" key="2">
    <source>
        <dbReference type="Proteomes" id="UP001057402"/>
    </source>
</evidence>
<gene>
    <name evidence="1" type="ORF">MLD38_029119</name>
</gene>